<dbReference type="AlphaFoldDB" id="A0A9X1TJ48"/>
<dbReference type="InterPro" id="IPR056108">
    <property type="entry name" value="DUF7691"/>
</dbReference>
<dbReference type="Pfam" id="PF24740">
    <property type="entry name" value="DUF7691"/>
    <property type="match status" value="1"/>
</dbReference>
<evidence type="ECO:0000313" key="2">
    <source>
        <dbReference type="EMBL" id="MCF1592917.1"/>
    </source>
</evidence>
<dbReference type="RefSeq" id="WP_234761257.1">
    <property type="nucleotide sequence ID" value="NZ_JAKEIP010000010.1"/>
</dbReference>
<feature type="domain" description="DUF7691" evidence="1">
    <location>
        <begin position="4"/>
        <end position="66"/>
    </location>
</feature>
<name>A0A9X1TJ48_STRM4</name>
<evidence type="ECO:0000313" key="3">
    <source>
        <dbReference type="Proteomes" id="UP001139384"/>
    </source>
</evidence>
<reference evidence="2" key="1">
    <citation type="submission" date="2022-01" db="EMBL/GenBank/DDBJ databases">
        <title>Draft Genome Sequences of Seven Type Strains of the Genus Streptomyces.</title>
        <authorList>
            <person name="Aziz S."/>
            <person name="Coretto E."/>
            <person name="Chronakova A."/>
            <person name="Sproer C."/>
            <person name="Huber K."/>
            <person name="Nouioui I."/>
            <person name="Gross H."/>
        </authorList>
    </citation>
    <scope>NUCLEOTIDE SEQUENCE</scope>
    <source>
        <strain evidence="2">DSM 103493</strain>
    </source>
</reference>
<dbReference type="Proteomes" id="UP001139384">
    <property type="component" value="Unassembled WGS sequence"/>
</dbReference>
<dbReference type="EMBL" id="JAKEIP010000010">
    <property type="protein sequence ID" value="MCF1592917.1"/>
    <property type="molecule type" value="Genomic_DNA"/>
</dbReference>
<accession>A0A9X1TJ48</accession>
<comment type="caution">
    <text evidence="2">The sequence shown here is derived from an EMBL/GenBank/DDBJ whole genome shotgun (WGS) entry which is preliminary data.</text>
</comment>
<organism evidence="2 3">
    <name type="scientific">Streptomyces muensis</name>
    <dbReference type="NCBI Taxonomy" id="1077944"/>
    <lineage>
        <taxon>Bacteria</taxon>
        <taxon>Bacillati</taxon>
        <taxon>Actinomycetota</taxon>
        <taxon>Actinomycetes</taxon>
        <taxon>Kitasatosporales</taxon>
        <taxon>Streptomycetaceae</taxon>
        <taxon>Streptomyces</taxon>
    </lineage>
</organism>
<evidence type="ECO:0000259" key="1">
    <source>
        <dbReference type="Pfam" id="PF24740"/>
    </source>
</evidence>
<protein>
    <recommendedName>
        <fullName evidence="1">DUF7691 domain-containing protein</fullName>
    </recommendedName>
</protein>
<gene>
    <name evidence="2" type="ORF">L0P92_04935</name>
</gene>
<keyword evidence="3" id="KW-1185">Reference proteome</keyword>
<proteinExistence type="predicted"/>
<sequence length="74" mass="8042">MAEQHLSAYAIDAHAFLAMVGSGDDTLVRTALARIRELTNAHELLRPTEAIEVEPALREIVAGRLDPCRPGGYT</sequence>